<reference evidence="4" key="1">
    <citation type="submission" date="2014-03" db="EMBL/GenBank/DDBJ databases">
        <authorList>
            <person name="Aksoy S."/>
            <person name="Warren W."/>
            <person name="Wilson R.K."/>
        </authorList>
    </citation>
    <scope>NUCLEOTIDE SEQUENCE [LARGE SCALE GENOMIC DNA]</scope>
    <source>
        <strain evidence="4">IAEA</strain>
    </source>
</reference>
<organism evidence="3 4">
    <name type="scientific">Glossina pallidipes</name>
    <name type="common">Tsetse fly</name>
    <dbReference type="NCBI Taxonomy" id="7398"/>
    <lineage>
        <taxon>Eukaryota</taxon>
        <taxon>Metazoa</taxon>
        <taxon>Ecdysozoa</taxon>
        <taxon>Arthropoda</taxon>
        <taxon>Hexapoda</taxon>
        <taxon>Insecta</taxon>
        <taxon>Pterygota</taxon>
        <taxon>Neoptera</taxon>
        <taxon>Endopterygota</taxon>
        <taxon>Diptera</taxon>
        <taxon>Brachycera</taxon>
        <taxon>Muscomorpha</taxon>
        <taxon>Hippoboscoidea</taxon>
        <taxon>Glossinidae</taxon>
        <taxon>Glossina</taxon>
    </lineage>
</organism>
<evidence type="ECO:0000256" key="1">
    <source>
        <dbReference type="ARBA" id="ARBA00022574"/>
    </source>
</evidence>
<evidence type="ECO:0000256" key="2">
    <source>
        <dbReference type="ARBA" id="ARBA00022737"/>
    </source>
</evidence>
<dbReference type="AlphaFoldDB" id="A0A1A9ZY53"/>
<sequence length="133" mass="15832">MKRESLLKFQTRCIRLFPNNEGYVMSSIEGRVAFEYLEIDPEIQKLKFAFKCHRNKQGTTEYIYPVTQFFSTCQFSLVHRWIIECETTSNITFTNDMPCLIFSLCCTSLGYDLEFHWLKLIELHLILLKENQN</sequence>
<dbReference type="PANTHER" id="PTHR10971">
    <property type="entry name" value="MRNA EXPORT FACTOR AND BUB3"/>
    <property type="match status" value="1"/>
</dbReference>
<proteinExistence type="predicted"/>
<evidence type="ECO:0000313" key="4">
    <source>
        <dbReference type="Proteomes" id="UP000092445"/>
    </source>
</evidence>
<dbReference type="InterPro" id="IPR015943">
    <property type="entry name" value="WD40/YVTN_repeat-like_dom_sf"/>
</dbReference>
<keyword evidence="1" id="KW-0853">WD repeat</keyword>
<dbReference type="EnsemblMetazoa" id="GPAI028674-RA">
    <property type="protein sequence ID" value="GPAI028674-PA"/>
    <property type="gene ID" value="GPAI028674"/>
</dbReference>
<dbReference type="Gene3D" id="2.130.10.10">
    <property type="entry name" value="YVTN repeat-like/Quinoprotein amine dehydrogenase"/>
    <property type="match status" value="1"/>
</dbReference>
<reference evidence="3" key="2">
    <citation type="submission" date="2020-05" db="UniProtKB">
        <authorList>
            <consortium name="EnsemblMetazoa"/>
        </authorList>
    </citation>
    <scope>IDENTIFICATION</scope>
    <source>
        <strain evidence="3">IAEA</strain>
    </source>
</reference>
<evidence type="ECO:0000313" key="3">
    <source>
        <dbReference type="EnsemblMetazoa" id="GPAI028674-PA"/>
    </source>
</evidence>
<dbReference type="STRING" id="7398.A0A1A9ZY53"/>
<accession>A0A1A9ZY53</accession>
<keyword evidence="2" id="KW-0677">Repeat</keyword>
<dbReference type="Proteomes" id="UP000092445">
    <property type="component" value="Unassembled WGS sequence"/>
</dbReference>
<name>A0A1A9ZY53_GLOPL</name>
<dbReference type="VEuPathDB" id="VectorBase:GPAI028674"/>
<protein>
    <submittedName>
        <fullName evidence="3">Uncharacterized protein</fullName>
    </submittedName>
</protein>
<keyword evidence="4" id="KW-1185">Reference proteome</keyword>